<dbReference type="Proteomes" id="UP000299102">
    <property type="component" value="Unassembled WGS sequence"/>
</dbReference>
<dbReference type="EMBL" id="BGZK01000375">
    <property type="protein sequence ID" value="GBP40028.1"/>
    <property type="molecule type" value="Genomic_DNA"/>
</dbReference>
<evidence type="ECO:0000313" key="3">
    <source>
        <dbReference type="EMBL" id="GBP40028.1"/>
    </source>
</evidence>
<dbReference type="Gene3D" id="1.20.5.100">
    <property type="entry name" value="Cytochrome c1, transmembrane anchor, C-terminal"/>
    <property type="match status" value="1"/>
</dbReference>
<comment type="caution">
    <text evidence="3">The sequence shown here is derived from an EMBL/GenBank/DDBJ whole genome shotgun (WGS) entry which is preliminary data.</text>
</comment>
<organism evidence="3 4">
    <name type="scientific">Eumeta variegata</name>
    <name type="common">Bagworm moth</name>
    <name type="synonym">Eumeta japonica</name>
    <dbReference type="NCBI Taxonomy" id="151549"/>
    <lineage>
        <taxon>Eukaryota</taxon>
        <taxon>Metazoa</taxon>
        <taxon>Ecdysozoa</taxon>
        <taxon>Arthropoda</taxon>
        <taxon>Hexapoda</taxon>
        <taxon>Insecta</taxon>
        <taxon>Pterygota</taxon>
        <taxon>Neoptera</taxon>
        <taxon>Endopterygota</taxon>
        <taxon>Lepidoptera</taxon>
        <taxon>Glossata</taxon>
        <taxon>Ditrysia</taxon>
        <taxon>Tineoidea</taxon>
        <taxon>Psychidae</taxon>
        <taxon>Oiketicinae</taxon>
        <taxon>Eumeta</taxon>
    </lineage>
</organism>
<keyword evidence="1" id="KW-0472">Membrane</keyword>
<protein>
    <recommendedName>
        <fullName evidence="2">Integrin beta subunit cytoplasmic domain-containing protein</fullName>
    </recommendedName>
</protein>
<gene>
    <name evidence="3" type="ORF">EVAR_19156_1</name>
</gene>
<reference evidence="3 4" key="1">
    <citation type="journal article" date="2019" name="Commun. Biol.">
        <title>The bagworm genome reveals a unique fibroin gene that provides high tensile strength.</title>
        <authorList>
            <person name="Kono N."/>
            <person name="Nakamura H."/>
            <person name="Ohtoshi R."/>
            <person name="Tomita M."/>
            <person name="Numata K."/>
            <person name="Arakawa K."/>
        </authorList>
    </citation>
    <scope>NUCLEOTIDE SEQUENCE [LARGE SCALE GENOMIC DNA]</scope>
</reference>
<keyword evidence="4" id="KW-1185">Reference proteome</keyword>
<name>A0A4C1VLP5_EUMVA</name>
<proteinExistence type="predicted"/>
<sequence>MRIPVYLQPDILRSQRGDRSRACSELASATIMRSSLIIIALVVAIGIIFIIGVKIAQHYADKRAYAKFLAEAQQSMALNDKQENPLYISPISEFRLPESFPRDKQE</sequence>
<evidence type="ECO:0000256" key="1">
    <source>
        <dbReference type="SAM" id="Phobius"/>
    </source>
</evidence>
<dbReference type="InterPro" id="IPR014836">
    <property type="entry name" value="Integrin_bsu_cyt_dom"/>
</dbReference>
<keyword evidence="1" id="KW-0812">Transmembrane</keyword>
<keyword evidence="1" id="KW-1133">Transmembrane helix</keyword>
<feature type="domain" description="Integrin beta subunit cytoplasmic" evidence="2">
    <location>
        <begin position="54"/>
        <end position="95"/>
    </location>
</feature>
<dbReference type="OrthoDB" id="410592at2759"/>
<feature type="transmembrane region" description="Helical" evidence="1">
    <location>
        <begin position="34"/>
        <end position="53"/>
    </location>
</feature>
<accession>A0A4C1VLP5</accession>
<dbReference type="Pfam" id="PF08725">
    <property type="entry name" value="Integrin_b_cyt"/>
    <property type="match status" value="1"/>
</dbReference>
<evidence type="ECO:0000259" key="2">
    <source>
        <dbReference type="Pfam" id="PF08725"/>
    </source>
</evidence>
<evidence type="ECO:0000313" key="4">
    <source>
        <dbReference type="Proteomes" id="UP000299102"/>
    </source>
</evidence>
<dbReference type="AlphaFoldDB" id="A0A4C1VLP5"/>